<feature type="domain" description="Acyl-CoA dehydrogenase/oxidase C-terminal" evidence="6">
    <location>
        <begin position="239"/>
        <end position="389"/>
    </location>
</feature>
<dbReference type="Pfam" id="PF02771">
    <property type="entry name" value="Acyl-CoA_dh_N"/>
    <property type="match status" value="1"/>
</dbReference>
<dbReference type="EMBL" id="CAEZXS010000007">
    <property type="protein sequence ID" value="CAB4686251.1"/>
    <property type="molecule type" value="Genomic_DNA"/>
</dbReference>
<feature type="domain" description="Acyl-CoA dehydrogenase/oxidase N-terminal" evidence="8">
    <location>
        <begin position="12"/>
        <end position="120"/>
    </location>
</feature>
<evidence type="ECO:0000256" key="2">
    <source>
        <dbReference type="ARBA" id="ARBA00009347"/>
    </source>
</evidence>
<dbReference type="AlphaFoldDB" id="A0A6J7RTU6"/>
<evidence type="ECO:0000256" key="1">
    <source>
        <dbReference type="ARBA" id="ARBA00001974"/>
    </source>
</evidence>
<accession>A0A6J7RTU6</accession>
<dbReference type="InterPro" id="IPR036250">
    <property type="entry name" value="AcylCo_DH-like_C"/>
</dbReference>
<evidence type="ECO:0000256" key="5">
    <source>
        <dbReference type="ARBA" id="ARBA00023002"/>
    </source>
</evidence>
<keyword evidence="3" id="KW-0285">Flavoprotein</keyword>
<dbReference type="PANTHER" id="PTHR43292:SF3">
    <property type="entry name" value="ACYL-COA DEHYDROGENASE FADE29"/>
    <property type="match status" value="1"/>
</dbReference>
<reference evidence="12" key="1">
    <citation type="submission" date="2020-05" db="EMBL/GenBank/DDBJ databases">
        <authorList>
            <person name="Chiriac C."/>
            <person name="Salcher M."/>
            <person name="Ghai R."/>
            <person name="Kavagutti S V."/>
        </authorList>
    </citation>
    <scope>NUCLEOTIDE SEQUENCE</scope>
</reference>
<comment type="cofactor">
    <cofactor evidence="1">
        <name>FAD</name>
        <dbReference type="ChEBI" id="CHEBI:57692"/>
    </cofactor>
</comment>
<evidence type="ECO:0000313" key="9">
    <source>
        <dbReference type="EMBL" id="CAB4686251.1"/>
    </source>
</evidence>
<feature type="domain" description="Acyl-CoA oxidase/dehydrogenase middle" evidence="7">
    <location>
        <begin position="133"/>
        <end position="217"/>
    </location>
</feature>
<dbReference type="InterPro" id="IPR052161">
    <property type="entry name" value="Mycobact_Acyl-CoA_DH"/>
</dbReference>
<dbReference type="GO" id="GO:0050660">
    <property type="term" value="F:flavin adenine dinucleotide binding"/>
    <property type="evidence" value="ECO:0007669"/>
    <property type="project" value="InterPro"/>
</dbReference>
<dbReference type="FunFam" id="2.40.110.10:FF:000011">
    <property type="entry name" value="Acyl-CoA dehydrogenase FadE34"/>
    <property type="match status" value="1"/>
</dbReference>
<dbReference type="InterPro" id="IPR013786">
    <property type="entry name" value="AcylCoA_DH/ox_N"/>
</dbReference>
<dbReference type="Pfam" id="PF00441">
    <property type="entry name" value="Acyl-CoA_dh_1"/>
    <property type="match status" value="1"/>
</dbReference>
<name>A0A6J7RTU6_9ZZZZ</name>
<dbReference type="Gene3D" id="1.10.540.10">
    <property type="entry name" value="Acyl-CoA dehydrogenase/oxidase, N-terminal domain"/>
    <property type="match status" value="1"/>
</dbReference>
<evidence type="ECO:0000259" key="8">
    <source>
        <dbReference type="Pfam" id="PF02771"/>
    </source>
</evidence>
<dbReference type="SUPFAM" id="SSF56645">
    <property type="entry name" value="Acyl-CoA dehydrogenase NM domain-like"/>
    <property type="match status" value="1"/>
</dbReference>
<dbReference type="EMBL" id="CAFBQW010000010">
    <property type="protein sequence ID" value="CAB5060784.1"/>
    <property type="molecule type" value="Genomic_DNA"/>
</dbReference>
<dbReference type="PANTHER" id="PTHR43292">
    <property type="entry name" value="ACYL-COA DEHYDROGENASE"/>
    <property type="match status" value="1"/>
</dbReference>
<dbReference type="EMBL" id="CAFBPW010000069">
    <property type="protein sequence ID" value="CAB5032373.1"/>
    <property type="molecule type" value="Genomic_DNA"/>
</dbReference>
<dbReference type="GO" id="GO:0005886">
    <property type="term" value="C:plasma membrane"/>
    <property type="evidence" value="ECO:0007669"/>
    <property type="project" value="TreeGrafter"/>
</dbReference>
<evidence type="ECO:0000256" key="3">
    <source>
        <dbReference type="ARBA" id="ARBA00022630"/>
    </source>
</evidence>
<evidence type="ECO:0000313" key="12">
    <source>
        <dbReference type="EMBL" id="CAB5032373.1"/>
    </source>
</evidence>
<dbReference type="InterPro" id="IPR006089">
    <property type="entry name" value="Acyl-CoA_DH_CS"/>
</dbReference>
<dbReference type="InterPro" id="IPR009100">
    <property type="entry name" value="AcylCoA_DH/oxidase_NM_dom_sf"/>
</dbReference>
<sequence length="394" mass="43107">MWVDPVQLAWGAEEEAFRAELVAFLDAEVPEEMKGGRDWIGDESPEIPQWASEFQAKLFDSGWMVPSYPPELGGRNATPLQTLIFMEELASRGVSRSVHFGGYAIVGPSLLEFGNEQQKSMAPSAIRGDTVWCVGMSEPDAGSDLASLQTRAIPDGDSFIVTGQKVWTSYAMVAEKCFCYVRTDTGVAKHKGISVLIIDMDSPGLEVRPLRHLTGAIEFAEVFLNEVVVPKENLVGDLNSGWRITMGSLAHERGALWVESVSSAQRALEGLVEIARRQGLENDGVVRRKLAELYEEVHSLRALGYKGFASFAQGSSAPEHSFMKLATSELRQRLYAFGMELQGPYAAVVDPELVEEGGRWQQSWQISLAATIGGGTSEIQRNVVATRVLGLPRG</sequence>
<dbReference type="InterPro" id="IPR046373">
    <property type="entry name" value="Acyl-CoA_Oxase/DH_mid-dom_sf"/>
</dbReference>
<dbReference type="Gene3D" id="2.40.110.10">
    <property type="entry name" value="Butyryl-CoA Dehydrogenase, subunit A, domain 2"/>
    <property type="match status" value="1"/>
</dbReference>
<dbReference type="EMBL" id="CAFBOG010000004">
    <property type="protein sequence ID" value="CAB4968435.1"/>
    <property type="molecule type" value="Genomic_DNA"/>
</dbReference>
<dbReference type="SUPFAM" id="SSF47203">
    <property type="entry name" value="Acyl-CoA dehydrogenase C-terminal domain-like"/>
    <property type="match status" value="1"/>
</dbReference>
<evidence type="ECO:0000313" key="10">
    <source>
        <dbReference type="EMBL" id="CAB4798407.1"/>
    </source>
</evidence>
<dbReference type="InterPro" id="IPR009075">
    <property type="entry name" value="AcylCo_DH/oxidase_C"/>
</dbReference>
<evidence type="ECO:0000256" key="4">
    <source>
        <dbReference type="ARBA" id="ARBA00022827"/>
    </source>
</evidence>
<protein>
    <submittedName>
        <fullName evidence="12">Unannotated protein</fullName>
    </submittedName>
</protein>
<evidence type="ECO:0000259" key="6">
    <source>
        <dbReference type="Pfam" id="PF00441"/>
    </source>
</evidence>
<evidence type="ECO:0000259" key="7">
    <source>
        <dbReference type="Pfam" id="PF02770"/>
    </source>
</evidence>
<dbReference type="InterPro" id="IPR037069">
    <property type="entry name" value="AcylCoA_DH/ox_N_sf"/>
</dbReference>
<dbReference type="Pfam" id="PF02770">
    <property type="entry name" value="Acyl-CoA_dh_M"/>
    <property type="match status" value="1"/>
</dbReference>
<evidence type="ECO:0000313" key="11">
    <source>
        <dbReference type="EMBL" id="CAB4968435.1"/>
    </source>
</evidence>
<keyword evidence="5" id="KW-0560">Oxidoreductase</keyword>
<dbReference type="GO" id="GO:0003995">
    <property type="term" value="F:acyl-CoA dehydrogenase activity"/>
    <property type="evidence" value="ECO:0007669"/>
    <property type="project" value="InterPro"/>
</dbReference>
<dbReference type="InterPro" id="IPR006091">
    <property type="entry name" value="Acyl-CoA_Oxase/DH_mid-dom"/>
</dbReference>
<organism evidence="12">
    <name type="scientific">freshwater metagenome</name>
    <dbReference type="NCBI Taxonomy" id="449393"/>
    <lineage>
        <taxon>unclassified sequences</taxon>
        <taxon>metagenomes</taxon>
        <taxon>ecological metagenomes</taxon>
    </lineage>
</organism>
<evidence type="ECO:0000313" key="13">
    <source>
        <dbReference type="EMBL" id="CAB5060784.1"/>
    </source>
</evidence>
<gene>
    <name evidence="9" type="ORF">UFOPK2582_00136</name>
    <name evidence="10" type="ORF">UFOPK3046_00402</name>
    <name evidence="11" type="ORF">UFOPK3914_00086</name>
    <name evidence="12" type="ORF">UFOPK4173_00766</name>
    <name evidence="13" type="ORF">UFOPK4354_00172</name>
</gene>
<comment type="similarity">
    <text evidence="2">Belongs to the acyl-CoA dehydrogenase family.</text>
</comment>
<dbReference type="PROSITE" id="PS00072">
    <property type="entry name" value="ACYL_COA_DH_1"/>
    <property type="match status" value="1"/>
</dbReference>
<dbReference type="EMBL" id="CAFAAQ010000021">
    <property type="protein sequence ID" value="CAB4798407.1"/>
    <property type="molecule type" value="Genomic_DNA"/>
</dbReference>
<keyword evidence="4" id="KW-0274">FAD</keyword>
<dbReference type="Gene3D" id="1.20.140.10">
    <property type="entry name" value="Butyryl-CoA Dehydrogenase, subunit A, domain 3"/>
    <property type="match status" value="1"/>
</dbReference>
<proteinExistence type="inferred from homology"/>